<organism evidence="2 3">
    <name type="scientific">Phyllobacterium bourgognense</name>
    <dbReference type="NCBI Taxonomy" id="314236"/>
    <lineage>
        <taxon>Bacteria</taxon>
        <taxon>Pseudomonadati</taxon>
        <taxon>Pseudomonadota</taxon>
        <taxon>Alphaproteobacteria</taxon>
        <taxon>Hyphomicrobiales</taxon>
        <taxon>Phyllobacteriaceae</taxon>
        <taxon>Phyllobacterium</taxon>
    </lineage>
</organism>
<evidence type="ECO:0008006" key="4">
    <source>
        <dbReference type="Google" id="ProtNLM"/>
    </source>
</evidence>
<evidence type="ECO:0000313" key="3">
    <source>
        <dbReference type="Proteomes" id="UP000253324"/>
    </source>
</evidence>
<keyword evidence="3" id="KW-1185">Reference proteome</keyword>
<name>A0A368YCJ6_9HYPH</name>
<dbReference type="Proteomes" id="UP000253324">
    <property type="component" value="Unassembled WGS sequence"/>
</dbReference>
<sequence>MRFSVLAIVLVAAILPACTTTGGNTSKSAVVADAKNLVIVSYQCQDALGREPHYSAIESSETILKGLGKSADEADSSVRSWLRAVIASPKQPADYDAKTCKERLLTLAEKVRVGYETLKAGG</sequence>
<comment type="caution">
    <text evidence="2">The sequence shown here is derived from an EMBL/GenBank/DDBJ whole genome shotgun (WGS) entry which is preliminary data.</text>
</comment>
<dbReference type="AlphaFoldDB" id="A0A368YCJ6"/>
<gene>
    <name evidence="2" type="ORF">C7476_13216</name>
</gene>
<dbReference type="RefSeq" id="WP_114432884.1">
    <property type="nucleotide sequence ID" value="NZ_QPJM01000032.1"/>
</dbReference>
<dbReference type="EMBL" id="QPJM01000032">
    <property type="protein sequence ID" value="RCW77980.1"/>
    <property type="molecule type" value="Genomic_DNA"/>
</dbReference>
<dbReference type="OrthoDB" id="8116898at2"/>
<protein>
    <recommendedName>
        <fullName evidence="4">Lipoprotein</fullName>
    </recommendedName>
</protein>
<proteinExistence type="predicted"/>
<accession>A0A368YCJ6</accession>
<feature type="signal peptide" evidence="1">
    <location>
        <begin position="1"/>
        <end position="22"/>
    </location>
</feature>
<evidence type="ECO:0000313" key="2">
    <source>
        <dbReference type="EMBL" id="RCW77980.1"/>
    </source>
</evidence>
<reference evidence="2 3" key="1">
    <citation type="submission" date="2018-07" db="EMBL/GenBank/DDBJ databases">
        <title>Genomic Encyclopedia of Type Strains, Phase III (KMG-III): the genomes of soil and plant-associated and newly described type strains.</title>
        <authorList>
            <person name="Whitman W."/>
        </authorList>
    </citation>
    <scope>NUCLEOTIDE SEQUENCE [LARGE SCALE GENOMIC DNA]</scope>
    <source>
        <strain evidence="2 3">31-25a</strain>
    </source>
</reference>
<evidence type="ECO:0000256" key="1">
    <source>
        <dbReference type="SAM" id="SignalP"/>
    </source>
</evidence>
<feature type="chain" id="PRO_5017074735" description="Lipoprotein" evidence="1">
    <location>
        <begin position="23"/>
        <end position="122"/>
    </location>
</feature>
<keyword evidence="1" id="KW-0732">Signal</keyword>